<dbReference type="Proteomes" id="UP000007264">
    <property type="component" value="Unassembled WGS sequence"/>
</dbReference>
<gene>
    <name evidence="1" type="ORF">COCSUDRAFT_34625</name>
</gene>
<evidence type="ECO:0000313" key="1">
    <source>
        <dbReference type="EMBL" id="EIE18070.1"/>
    </source>
</evidence>
<comment type="caution">
    <text evidence="1">The sequence shown here is derived from an EMBL/GenBank/DDBJ whole genome shotgun (WGS) entry which is preliminary data.</text>
</comment>
<dbReference type="RefSeq" id="XP_005642614.1">
    <property type="nucleotide sequence ID" value="XM_005642557.1"/>
</dbReference>
<keyword evidence="2" id="KW-1185">Reference proteome</keyword>
<sequence length="98" mass="11066">MLHAGKPKSHRAYTQLQPEGICSHICGAYISLQPSIVSYLIATFYRSGYTGYIEHITLDIRYFWPASNTTLATFEHNYGKSCSQQVSATLTKICSWIQ</sequence>
<name>I0YI51_COCSC</name>
<dbReference type="EMBL" id="AGSI01000027">
    <property type="protein sequence ID" value="EIE18070.1"/>
    <property type="molecule type" value="Genomic_DNA"/>
</dbReference>
<protein>
    <submittedName>
        <fullName evidence="1">Uncharacterized protein</fullName>
    </submittedName>
</protein>
<dbReference type="GeneID" id="17036024"/>
<reference evidence="1 2" key="1">
    <citation type="journal article" date="2012" name="Genome Biol.">
        <title>The genome of the polar eukaryotic microalga coccomyxa subellipsoidea reveals traits of cold adaptation.</title>
        <authorList>
            <person name="Blanc G."/>
            <person name="Agarkova I."/>
            <person name="Grimwood J."/>
            <person name="Kuo A."/>
            <person name="Brueggeman A."/>
            <person name="Dunigan D."/>
            <person name="Gurnon J."/>
            <person name="Ladunga I."/>
            <person name="Lindquist E."/>
            <person name="Lucas S."/>
            <person name="Pangilinan J."/>
            <person name="Proschold T."/>
            <person name="Salamov A."/>
            <person name="Schmutz J."/>
            <person name="Weeks D."/>
            <person name="Yamada T."/>
            <person name="Claverie J.M."/>
            <person name="Grigoriev I."/>
            <person name="Van Etten J."/>
            <person name="Lomsadze A."/>
            <person name="Borodovsky M."/>
        </authorList>
    </citation>
    <scope>NUCLEOTIDE SEQUENCE [LARGE SCALE GENOMIC DNA]</scope>
    <source>
        <strain evidence="1 2">C-169</strain>
    </source>
</reference>
<accession>I0YI51</accession>
<dbReference type="AlphaFoldDB" id="I0YI51"/>
<proteinExistence type="predicted"/>
<organism evidence="1 2">
    <name type="scientific">Coccomyxa subellipsoidea (strain C-169)</name>
    <name type="common">Green microalga</name>
    <dbReference type="NCBI Taxonomy" id="574566"/>
    <lineage>
        <taxon>Eukaryota</taxon>
        <taxon>Viridiplantae</taxon>
        <taxon>Chlorophyta</taxon>
        <taxon>core chlorophytes</taxon>
        <taxon>Trebouxiophyceae</taxon>
        <taxon>Trebouxiophyceae incertae sedis</taxon>
        <taxon>Coccomyxaceae</taxon>
        <taxon>Coccomyxa</taxon>
        <taxon>Coccomyxa subellipsoidea</taxon>
    </lineage>
</organism>
<dbReference type="KEGG" id="csl:COCSUDRAFT_34625"/>
<evidence type="ECO:0000313" key="2">
    <source>
        <dbReference type="Proteomes" id="UP000007264"/>
    </source>
</evidence>